<comment type="caution">
    <text evidence="2">The sequence shown here is derived from an EMBL/GenBank/DDBJ whole genome shotgun (WGS) entry which is preliminary data.</text>
</comment>
<organism evidence="2 3">
    <name type="scientific">Lacticaseibacillus paracasei NRIC 0644</name>
    <dbReference type="NCBI Taxonomy" id="1435038"/>
    <lineage>
        <taxon>Bacteria</taxon>
        <taxon>Bacillati</taxon>
        <taxon>Bacillota</taxon>
        <taxon>Bacilli</taxon>
        <taxon>Lactobacillales</taxon>
        <taxon>Lactobacillaceae</taxon>
        <taxon>Lacticaseibacillus</taxon>
    </lineage>
</organism>
<dbReference type="Pfam" id="PF03551">
    <property type="entry name" value="PadR"/>
    <property type="match status" value="1"/>
</dbReference>
<dbReference type="Proteomes" id="UP000032552">
    <property type="component" value="Unassembled WGS sequence"/>
</dbReference>
<feature type="domain" description="Transcription regulator PadR N-terminal" evidence="1">
    <location>
        <begin position="6"/>
        <end position="77"/>
    </location>
</feature>
<dbReference type="Gene3D" id="1.10.10.10">
    <property type="entry name" value="Winged helix-like DNA-binding domain superfamily/Winged helix DNA-binding domain"/>
    <property type="match status" value="1"/>
</dbReference>
<sequence>MYELSILGALMSRDMSGYKLRQVLGSNLVPRREISNGVMYPVLQQLQHKGYITMSLAENSPRHEKVAHITDIGQKHFYALMAAPVPVDAKRESVYLFKFRSLAAVDFAEQLQILTEYENVNDQDLNVYTTLQKHLQQHTKPGKSDPALLKSTINTLELNIALCQTKKQWVAQTRTRILQQQTTEGGMHHA</sequence>
<dbReference type="InterPro" id="IPR036388">
    <property type="entry name" value="WH-like_DNA-bd_sf"/>
</dbReference>
<evidence type="ECO:0000313" key="2">
    <source>
        <dbReference type="EMBL" id="GAN36228.1"/>
    </source>
</evidence>
<accession>A0A0C9QC77</accession>
<evidence type="ECO:0000313" key="3">
    <source>
        <dbReference type="Proteomes" id="UP000032552"/>
    </source>
</evidence>
<gene>
    <name evidence="2" type="ORF">LC0644_0817</name>
</gene>
<proteinExistence type="predicted"/>
<dbReference type="InterPro" id="IPR052509">
    <property type="entry name" value="Metal_resp_DNA-bind_regulator"/>
</dbReference>
<dbReference type="AlphaFoldDB" id="A0A0C9QC77"/>
<protein>
    <submittedName>
        <fullName evidence="2">PadR family transcriptional regulator</fullName>
    </submittedName>
</protein>
<evidence type="ECO:0000259" key="1">
    <source>
        <dbReference type="Pfam" id="PF03551"/>
    </source>
</evidence>
<dbReference type="PANTHER" id="PTHR33169:SF26">
    <property type="entry name" value="CONSERVED PROTEIN"/>
    <property type="match status" value="1"/>
</dbReference>
<name>A0A0C9QC77_LACPA</name>
<dbReference type="PANTHER" id="PTHR33169">
    <property type="entry name" value="PADR-FAMILY TRANSCRIPTIONAL REGULATOR"/>
    <property type="match status" value="1"/>
</dbReference>
<dbReference type="InterPro" id="IPR005149">
    <property type="entry name" value="Tscrpt_reg_PadR_N"/>
</dbReference>
<dbReference type="SUPFAM" id="SSF46785">
    <property type="entry name" value="Winged helix' DNA-binding domain"/>
    <property type="match status" value="1"/>
</dbReference>
<dbReference type="EMBL" id="BAYM01000061">
    <property type="protein sequence ID" value="GAN36228.1"/>
    <property type="molecule type" value="Genomic_DNA"/>
</dbReference>
<dbReference type="RefSeq" id="WP_003585905.1">
    <property type="nucleotide sequence ID" value="NZ_BAYM01000061.1"/>
</dbReference>
<reference evidence="3" key="1">
    <citation type="submission" date="2014-05" db="EMBL/GenBank/DDBJ databases">
        <title>Whole genome sequencing of Lactobacillus casei NRIC0644.</title>
        <authorList>
            <person name="Atarashi H."/>
            <person name="Yoshida Y."/>
            <person name="Fujimura S."/>
            <person name="Tanaka N."/>
            <person name="Shiwa Y."/>
            <person name="Yoshikawa H."/>
            <person name="Okada S."/>
            <person name="Nakagawa J."/>
        </authorList>
    </citation>
    <scope>NUCLEOTIDE SEQUENCE [LARGE SCALE GENOMIC DNA]</scope>
    <source>
        <strain evidence="3">NRIC0644</strain>
    </source>
</reference>
<dbReference type="InterPro" id="IPR036390">
    <property type="entry name" value="WH_DNA-bd_sf"/>
</dbReference>